<dbReference type="Proteomes" id="UP000321525">
    <property type="component" value="Unassembled WGS sequence"/>
</dbReference>
<evidence type="ECO:0008006" key="5">
    <source>
        <dbReference type="Google" id="ProtNLM"/>
    </source>
</evidence>
<dbReference type="Proteomes" id="UP000321917">
    <property type="component" value="Unassembled WGS sequence"/>
</dbReference>
<protein>
    <recommendedName>
        <fullName evidence="5">GNAT family N-acetyltransferase</fullName>
    </recommendedName>
</protein>
<sequence length="212" mass="23973">MNLTIDFKKPEIAGAFDWQLCQEINVKNEQGDIIAKAEIELITLNKHRDAIGSYTLLANEDTDWEIPLNLYFKGQNLEQGLCEQLSITAETKKAKTHILLEAISVLPQYRQQAVGQYLLKEIVKHHQKAQSITVLSMPMHQFVDADECEDDAIKAYYQAADLQTEKVAIGDLTHFFTKSGFVEFTVDESLLAEPLPYQIFVASPQSILKDSI</sequence>
<dbReference type="Gene3D" id="3.40.630.30">
    <property type="match status" value="1"/>
</dbReference>
<dbReference type="EMBL" id="VOLR01000014">
    <property type="protein sequence ID" value="TWX58676.1"/>
    <property type="molecule type" value="Genomic_DNA"/>
</dbReference>
<dbReference type="EMBL" id="VOLQ01000041">
    <property type="protein sequence ID" value="TWX63582.1"/>
    <property type="molecule type" value="Genomic_DNA"/>
</dbReference>
<dbReference type="OrthoDB" id="6224625at2"/>
<dbReference type="AlphaFoldDB" id="A0A5C6Q477"/>
<accession>A0A5C6Q477</accession>
<comment type="caution">
    <text evidence="2">The sequence shown here is derived from an EMBL/GenBank/DDBJ whole genome shotgun (WGS) entry which is preliminary data.</text>
</comment>
<organism evidence="2 4">
    <name type="scientific">Colwellia hornerae</name>
    <dbReference type="NCBI Taxonomy" id="89402"/>
    <lineage>
        <taxon>Bacteria</taxon>
        <taxon>Pseudomonadati</taxon>
        <taxon>Pseudomonadota</taxon>
        <taxon>Gammaproteobacteria</taxon>
        <taxon>Alteromonadales</taxon>
        <taxon>Colwelliaceae</taxon>
        <taxon>Colwellia</taxon>
    </lineage>
</organism>
<keyword evidence="3" id="KW-1185">Reference proteome</keyword>
<dbReference type="RefSeq" id="WP_146796474.1">
    <property type="nucleotide sequence ID" value="NZ_VOLP01000002.1"/>
</dbReference>
<reference evidence="2 4" key="1">
    <citation type="submission" date="2019-07" db="EMBL/GenBank/DDBJ databases">
        <title>Genomes of sea-ice associated Colwellia species.</title>
        <authorList>
            <person name="Bowman J.P."/>
        </authorList>
    </citation>
    <scope>NUCLEOTIDE SEQUENCE [LARGE SCALE GENOMIC DNA]</scope>
    <source>
        <strain evidence="1 3">ACAM 607</strain>
        <strain evidence="2 4">IC036</strain>
    </source>
</reference>
<gene>
    <name evidence="1" type="ORF">ESZ26_11125</name>
    <name evidence="2" type="ORF">ESZ27_16310</name>
</gene>
<proteinExistence type="predicted"/>
<evidence type="ECO:0000313" key="4">
    <source>
        <dbReference type="Proteomes" id="UP000321917"/>
    </source>
</evidence>
<evidence type="ECO:0000313" key="1">
    <source>
        <dbReference type="EMBL" id="TWX58676.1"/>
    </source>
</evidence>
<evidence type="ECO:0000313" key="3">
    <source>
        <dbReference type="Proteomes" id="UP000321525"/>
    </source>
</evidence>
<name>A0A5C6Q477_9GAMM</name>
<evidence type="ECO:0000313" key="2">
    <source>
        <dbReference type="EMBL" id="TWX63582.1"/>
    </source>
</evidence>